<dbReference type="GO" id="GO:0010468">
    <property type="term" value="P:regulation of gene expression"/>
    <property type="evidence" value="ECO:0007669"/>
    <property type="project" value="TreeGrafter"/>
</dbReference>
<dbReference type="OrthoDB" id="416741at2759"/>
<keyword evidence="2" id="KW-0255">Endonuclease</keyword>
<dbReference type="Pfam" id="PF00035">
    <property type="entry name" value="dsrm"/>
    <property type="match status" value="1"/>
</dbReference>
<gene>
    <name evidence="8" type="ORF">POCULU_LOCUS8253</name>
</gene>
<keyword evidence="1" id="KW-0540">Nuclease</keyword>
<dbReference type="SUPFAM" id="SSF69065">
    <property type="entry name" value="RNase III domain-like"/>
    <property type="match status" value="1"/>
</dbReference>
<feature type="domain" description="DRBM" evidence="6">
    <location>
        <begin position="218"/>
        <end position="287"/>
    </location>
</feature>
<protein>
    <submittedName>
        <fullName evidence="8">11338_t:CDS:1</fullName>
    </submittedName>
</protein>
<accession>A0A9N9CVP2</accession>
<dbReference type="PROSITE" id="PS50137">
    <property type="entry name" value="DS_RBD"/>
    <property type="match status" value="1"/>
</dbReference>
<sequence length="305" mass="34119">MDAKFDTLEAPYFGIQDDSLRLQALTHPSYSYENPGEAHNQRLEFNGDAFLKAAITSLLCEICADWNEDRLTQLRSKVERTESLATFARQIRLDEHIRIGKSCQGATDKMLEDVFEAIIGAIHREGGQARVDKLLFPFLRETCKALAKEPPRTLSSISNPLFPPTQVLPNSQAFTNGGQSPSNYNGYVISPQPPEPPIDQSHLYLRMDILNKLLKCQNPVSALKEWRDQLARSDVEYKFEKTGYEHCPSWRAECIIGGVIAGKATTPGRKQEAKSAAADNAIKNILYNSSLTPETVLRDLLPDIL</sequence>
<dbReference type="GO" id="GO:0006396">
    <property type="term" value="P:RNA processing"/>
    <property type="evidence" value="ECO:0007669"/>
    <property type="project" value="InterPro"/>
</dbReference>
<name>A0A9N9CVP2_9GLOM</name>
<evidence type="ECO:0000313" key="9">
    <source>
        <dbReference type="Proteomes" id="UP000789572"/>
    </source>
</evidence>
<dbReference type="SUPFAM" id="SSF54768">
    <property type="entry name" value="dsRNA-binding domain-like"/>
    <property type="match status" value="1"/>
</dbReference>
<dbReference type="PANTHER" id="PTHR11207">
    <property type="entry name" value="RIBONUCLEASE III"/>
    <property type="match status" value="1"/>
</dbReference>
<dbReference type="Proteomes" id="UP000789572">
    <property type="component" value="Unassembled WGS sequence"/>
</dbReference>
<dbReference type="Gene3D" id="3.30.160.20">
    <property type="match status" value="1"/>
</dbReference>
<dbReference type="SMART" id="SM00358">
    <property type="entry name" value="DSRM"/>
    <property type="match status" value="1"/>
</dbReference>
<dbReference type="PROSITE" id="PS50142">
    <property type="entry name" value="RNASE_3_2"/>
    <property type="match status" value="1"/>
</dbReference>
<comment type="caution">
    <text evidence="8">The sequence shown here is derived from an EMBL/GenBank/DDBJ whole genome shotgun (WGS) entry which is preliminary data.</text>
</comment>
<dbReference type="GO" id="GO:0003725">
    <property type="term" value="F:double-stranded RNA binding"/>
    <property type="evidence" value="ECO:0007669"/>
    <property type="project" value="TreeGrafter"/>
</dbReference>
<evidence type="ECO:0000259" key="7">
    <source>
        <dbReference type="PROSITE" id="PS50142"/>
    </source>
</evidence>
<proteinExistence type="predicted"/>
<evidence type="ECO:0000256" key="2">
    <source>
        <dbReference type="ARBA" id="ARBA00022759"/>
    </source>
</evidence>
<evidence type="ECO:0000259" key="6">
    <source>
        <dbReference type="PROSITE" id="PS50137"/>
    </source>
</evidence>
<dbReference type="AlphaFoldDB" id="A0A9N9CVP2"/>
<dbReference type="SMART" id="SM00535">
    <property type="entry name" value="RIBOc"/>
    <property type="match status" value="1"/>
</dbReference>
<evidence type="ECO:0000256" key="5">
    <source>
        <dbReference type="PROSITE-ProRule" id="PRU00266"/>
    </source>
</evidence>
<keyword evidence="9" id="KW-1185">Reference proteome</keyword>
<dbReference type="InterPro" id="IPR000999">
    <property type="entry name" value="RNase_III_dom"/>
</dbReference>
<keyword evidence="3" id="KW-0378">Hydrolase</keyword>
<evidence type="ECO:0000313" key="8">
    <source>
        <dbReference type="EMBL" id="CAG8617392.1"/>
    </source>
</evidence>
<reference evidence="8" key="1">
    <citation type="submission" date="2021-06" db="EMBL/GenBank/DDBJ databases">
        <authorList>
            <person name="Kallberg Y."/>
            <person name="Tangrot J."/>
            <person name="Rosling A."/>
        </authorList>
    </citation>
    <scope>NUCLEOTIDE SEQUENCE</scope>
    <source>
        <strain evidence="8">IA702</strain>
    </source>
</reference>
<keyword evidence="4 5" id="KW-0694">RNA-binding</keyword>
<evidence type="ECO:0000256" key="1">
    <source>
        <dbReference type="ARBA" id="ARBA00022722"/>
    </source>
</evidence>
<dbReference type="InterPro" id="IPR036389">
    <property type="entry name" value="RNase_III_sf"/>
</dbReference>
<feature type="domain" description="RNase III" evidence="7">
    <location>
        <begin position="1"/>
        <end position="127"/>
    </location>
</feature>
<organism evidence="8 9">
    <name type="scientific">Paraglomus occultum</name>
    <dbReference type="NCBI Taxonomy" id="144539"/>
    <lineage>
        <taxon>Eukaryota</taxon>
        <taxon>Fungi</taxon>
        <taxon>Fungi incertae sedis</taxon>
        <taxon>Mucoromycota</taxon>
        <taxon>Glomeromycotina</taxon>
        <taxon>Glomeromycetes</taxon>
        <taxon>Paraglomerales</taxon>
        <taxon>Paraglomeraceae</taxon>
        <taxon>Paraglomus</taxon>
    </lineage>
</organism>
<dbReference type="Gene3D" id="1.10.1520.10">
    <property type="entry name" value="Ribonuclease III domain"/>
    <property type="match status" value="1"/>
</dbReference>
<dbReference type="GO" id="GO:0004525">
    <property type="term" value="F:ribonuclease III activity"/>
    <property type="evidence" value="ECO:0007669"/>
    <property type="project" value="InterPro"/>
</dbReference>
<evidence type="ECO:0000256" key="4">
    <source>
        <dbReference type="ARBA" id="ARBA00022884"/>
    </source>
</evidence>
<dbReference type="EMBL" id="CAJVPJ010002276">
    <property type="protein sequence ID" value="CAG8617392.1"/>
    <property type="molecule type" value="Genomic_DNA"/>
</dbReference>
<evidence type="ECO:0000256" key="3">
    <source>
        <dbReference type="ARBA" id="ARBA00022801"/>
    </source>
</evidence>
<dbReference type="CDD" id="cd00593">
    <property type="entry name" value="RIBOc"/>
    <property type="match status" value="1"/>
</dbReference>
<dbReference type="Pfam" id="PF14622">
    <property type="entry name" value="Ribonucleas_3_3"/>
    <property type="match status" value="1"/>
</dbReference>
<dbReference type="InterPro" id="IPR014720">
    <property type="entry name" value="dsRBD_dom"/>
</dbReference>
<dbReference type="PANTHER" id="PTHR11207:SF0">
    <property type="entry name" value="RIBONUCLEASE 3"/>
    <property type="match status" value="1"/>
</dbReference>